<dbReference type="PANTHER" id="PTHR43779:SF3">
    <property type="entry name" value="(3R)-3-[(CARBOXYMETHYL)AMINO]FATTY ACID OXYGENASE_DECARBOXYLASE"/>
    <property type="match status" value="1"/>
</dbReference>
<dbReference type="EMBL" id="CP018047">
    <property type="protein sequence ID" value="AQU64926.1"/>
    <property type="molecule type" value="Genomic_DNA"/>
</dbReference>
<evidence type="ECO:0000256" key="4">
    <source>
        <dbReference type="ARBA" id="ARBA00022964"/>
    </source>
</evidence>
<evidence type="ECO:0000313" key="8">
    <source>
        <dbReference type="EMBL" id="AQU64926.1"/>
    </source>
</evidence>
<name>A0A1U9QKX3_STRNV</name>
<reference evidence="8 9" key="1">
    <citation type="submission" date="2016-11" db="EMBL/GenBank/DDBJ databases">
        <title>Complete genome sequence of Streptomyces niveus SCSIO 3406.</title>
        <authorList>
            <person name="Zhu Q."/>
            <person name="Cheng W."/>
            <person name="Song Y."/>
            <person name="Li Q."/>
            <person name="Ju J."/>
        </authorList>
    </citation>
    <scope>NUCLEOTIDE SEQUENCE [LARGE SCALE GENOMIC DNA]</scope>
    <source>
        <strain evidence="8 9">SCSIO 3406</strain>
    </source>
</reference>
<comment type="cofactor">
    <cofactor evidence="1">
        <name>Fe(2+)</name>
        <dbReference type="ChEBI" id="CHEBI:29033"/>
    </cofactor>
</comment>
<evidence type="ECO:0000256" key="5">
    <source>
        <dbReference type="ARBA" id="ARBA00023002"/>
    </source>
</evidence>
<evidence type="ECO:0000259" key="7">
    <source>
        <dbReference type="Pfam" id="PF02668"/>
    </source>
</evidence>
<dbReference type="PANTHER" id="PTHR43779">
    <property type="entry name" value="DIOXYGENASE RV0097-RELATED"/>
    <property type="match status" value="1"/>
</dbReference>
<dbReference type="Gene3D" id="3.60.130.10">
    <property type="entry name" value="Clavaminate synthase-like"/>
    <property type="match status" value="1"/>
</dbReference>
<keyword evidence="4 8" id="KW-0223">Dioxygenase</keyword>
<evidence type="ECO:0000256" key="3">
    <source>
        <dbReference type="ARBA" id="ARBA00022723"/>
    </source>
</evidence>
<dbReference type="Proteomes" id="UP000189677">
    <property type="component" value="Chromosome"/>
</dbReference>
<dbReference type="InterPro" id="IPR042098">
    <property type="entry name" value="TauD-like_sf"/>
</dbReference>
<accession>A0A1U9QKX3</accession>
<protein>
    <submittedName>
        <fullName evidence="8">Taurine catabolism dioxygenase</fullName>
    </submittedName>
</protein>
<dbReference type="GO" id="GO:0046872">
    <property type="term" value="F:metal ion binding"/>
    <property type="evidence" value="ECO:0007669"/>
    <property type="project" value="UniProtKB-KW"/>
</dbReference>
<organism evidence="8 9">
    <name type="scientific">Streptomyces niveus</name>
    <name type="common">Streptomyces spheroides</name>
    <dbReference type="NCBI Taxonomy" id="193462"/>
    <lineage>
        <taxon>Bacteria</taxon>
        <taxon>Bacillati</taxon>
        <taxon>Actinomycetota</taxon>
        <taxon>Actinomycetes</taxon>
        <taxon>Kitasatosporales</taxon>
        <taxon>Streptomycetaceae</taxon>
        <taxon>Streptomyces</taxon>
    </lineage>
</organism>
<evidence type="ECO:0000256" key="2">
    <source>
        <dbReference type="ARBA" id="ARBA00005896"/>
    </source>
</evidence>
<sequence length="289" mass="32855">MEITPQAGGKFGVTVEGFDALTSPDADVEAVKQVVYAQKIAVLKDQKLTPQDFVALGRRFGEPEVYYQPMYHHPEAKEIFVSSNVPEDGERVGVPQTGKFWHSDYSFMPRPFSLTFIYPQVVPKKKRGTYFIDMGRAYRKLPERLKAAVAGTRARHSASRYFKIRPTDVFRPIGEVLAEIQKESPDVFHPTVVAHPVTGEEILYISEALAHELLDKTGAPLDDTVLPELFEVTGQRDLTFTHENVHLQTFEEGDLLIWDNRSLIHRALHTDKPEPAVSFRVTVMDSYRW</sequence>
<keyword evidence="5" id="KW-0560">Oxidoreductase</keyword>
<proteinExistence type="inferred from homology"/>
<keyword evidence="9" id="KW-1185">Reference proteome</keyword>
<evidence type="ECO:0000256" key="1">
    <source>
        <dbReference type="ARBA" id="ARBA00001954"/>
    </source>
</evidence>
<dbReference type="InterPro" id="IPR003819">
    <property type="entry name" value="TauD/TfdA-like"/>
</dbReference>
<keyword evidence="6" id="KW-0408">Iron</keyword>
<dbReference type="RefSeq" id="WP_078073401.1">
    <property type="nucleotide sequence ID" value="NZ_CP018047.1"/>
</dbReference>
<dbReference type="KEGG" id="snw:BBN63_00220"/>
<dbReference type="SUPFAM" id="SSF51197">
    <property type="entry name" value="Clavaminate synthase-like"/>
    <property type="match status" value="1"/>
</dbReference>
<keyword evidence="3" id="KW-0479">Metal-binding</keyword>
<comment type="similarity">
    <text evidence="2">Belongs to the TfdA dioxygenase family.</text>
</comment>
<gene>
    <name evidence="8" type="ORF">BBN63_00220</name>
</gene>
<evidence type="ECO:0000313" key="9">
    <source>
        <dbReference type="Proteomes" id="UP000189677"/>
    </source>
</evidence>
<dbReference type="InterPro" id="IPR051178">
    <property type="entry name" value="TfdA_dioxygenase"/>
</dbReference>
<evidence type="ECO:0000256" key="6">
    <source>
        <dbReference type="ARBA" id="ARBA00023004"/>
    </source>
</evidence>
<dbReference type="AlphaFoldDB" id="A0A1U9QKX3"/>
<dbReference type="OrthoDB" id="581608at2"/>
<feature type="domain" description="TauD/TfdA-like" evidence="7">
    <location>
        <begin position="11"/>
        <end position="273"/>
    </location>
</feature>
<dbReference type="Pfam" id="PF02668">
    <property type="entry name" value="TauD"/>
    <property type="match status" value="1"/>
</dbReference>
<dbReference type="GO" id="GO:0051213">
    <property type="term" value="F:dioxygenase activity"/>
    <property type="evidence" value="ECO:0007669"/>
    <property type="project" value="UniProtKB-KW"/>
</dbReference>